<dbReference type="STRING" id="883081.HMPREF9698_00331"/>
<keyword evidence="2" id="KW-1185">Reference proteome</keyword>
<accession>K9EAN6</accession>
<organism evidence="1 2">
    <name type="scientific">Alloiococcus otitis ATCC 51267</name>
    <dbReference type="NCBI Taxonomy" id="883081"/>
    <lineage>
        <taxon>Bacteria</taxon>
        <taxon>Bacillati</taxon>
        <taxon>Bacillota</taxon>
        <taxon>Bacilli</taxon>
        <taxon>Lactobacillales</taxon>
        <taxon>Carnobacteriaceae</taxon>
        <taxon>Alloiococcus</taxon>
    </lineage>
</organism>
<gene>
    <name evidence="1" type="ORF">HMPREF9698_00331</name>
</gene>
<dbReference type="HOGENOM" id="CLU_125827_0_0_9"/>
<evidence type="ECO:0000313" key="2">
    <source>
        <dbReference type="Proteomes" id="UP000009875"/>
    </source>
</evidence>
<dbReference type="eggNOG" id="ENOG5032W75">
    <property type="taxonomic scope" value="Bacteria"/>
</dbReference>
<dbReference type="InterPro" id="IPR021380">
    <property type="entry name" value="DUF3013"/>
</dbReference>
<dbReference type="Gene3D" id="3.40.50.11250">
    <property type="entry name" value="Protein of unknown function DUF3013"/>
    <property type="match status" value="1"/>
</dbReference>
<evidence type="ECO:0000313" key="1">
    <source>
        <dbReference type="EMBL" id="EKU94299.1"/>
    </source>
</evidence>
<sequence>MKQDLAAYIGHGLRDLNPFFQWKVQNNSNRQTVEVLVSFRIDLEDKAPGIQDQFGTTLNTNYLQFEDVIAFYDPIQSDIQPGNYLRAIPFDNTLGIDRGQVDVTLKHLNRVLSAGKTDLQDFVQDSQRHDFNLNWDQHNLDQALETAKSLDRFGQDKLFMDFEKHESLIKTFTEGKQNDGVERI</sequence>
<proteinExistence type="predicted"/>
<dbReference type="RefSeq" id="WP_003776693.1">
    <property type="nucleotide sequence ID" value="NZ_JH992957.1"/>
</dbReference>
<name>K9EAN6_9LACT</name>
<reference evidence="1 2" key="1">
    <citation type="submission" date="2012-09" db="EMBL/GenBank/DDBJ databases">
        <title>The Genome Sequence of Alloiococcus otitis ATCC 51267.</title>
        <authorList>
            <consortium name="The Broad Institute Genome Sequencing Platform"/>
            <person name="Earl A."/>
            <person name="Ward D."/>
            <person name="Feldgarden M."/>
            <person name="Gevers D."/>
            <person name="Huys G."/>
            <person name="Walker B."/>
            <person name="Young S.K."/>
            <person name="Zeng Q."/>
            <person name="Gargeya S."/>
            <person name="Fitzgerald M."/>
            <person name="Haas B."/>
            <person name="Abouelleil A."/>
            <person name="Alvarado L."/>
            <person name="Arachchi H.M."/>
            <person name="Berlin A.M."/>
            <person name="Chapman S.B."/>
            <person name="Goldberg J."/>
            <person name="Griggs A."/>
            <person name="Gujja S."/>
            <person name="Hansen M."/>
            <person name="Howarth C."/>
            <person name="Imamovic A."/>
            <person name="Larimer J."/>
            <person name="McCowen C."/>
            <person name="Montmayeur A."/>
            <person name="Murphy C."/>
            <person name="Neiman D."/>
            <person name="Pearson M."/>
            <person name="Priest M."/>
            <person name="Roberts A."/>
            <person name="Saif S."/>
            <person name="Shea T."/>
            <person name="Sisk P."/>
            <person name="Sykes S."/>
            <person name="Wortman J."/>
            <person name="Nusbaum C."/>
            <person name="Birren B."/>
        </authorList>
    </citation>
    <scope>NUCLEOTIDE SEQUENCE [LARGE SCALE GENOMIC DNA]</scope>
    <source>
        <strain evidence="1 2">ATCC 51267</strain>
    </source>
</reference>
<protein>
    <submittedName>
        <fullName evidence="1">Uncharacterized protein</fullName>
    </submittedName>
</protein>
<dbReference type="EMBL" id="AGXA01000004">
    <property type="protein sequence ID" value="EKU94299.1"/>
    <property type="molecule type" value="Genomic_DNA"/>
</dbReference>
<comment type="caution">
    <text evidence="1">The sequence shown here is derived from an EMBL/GenBank/DDBJ whole genome shotgun (WGS) entry which is preliminary data.</text>
</comment>
<dbReference type="AlphaFoldDB" id="K9EAN6"/>
<dbReference type="Pfam" id="PF11217">
    <property type="entry name" value="DUF3013"/>
    <property type="match status" value="1"/>
</dbReference>
<dbReference type="Proteomes" id="UP000009875">
    <property type="component" value="Unassembled WGS sequence"/>
</dbReference>